<keyword evidence="7" id="KW-0676">Redox-active center</keyword>
<organism evidence="9 10">
    <name type="scientific">Haloplanus ruber</name>
    <dbReference type="NCBI Taxonomy" id="869892"/>
    <lineage>
        <taxon>Archaea</taxon>
        <taxon>Methanobacteriati</taxon>
        <taxon>Methanobacteriota</taxon>
        <taxon>Stenosarchaea group</taxon>
        <taxon>Halobacteria</taxon>
        <taxon>Halobacteriales</taxon>
        <taxon>Haloferacaceae</taxon>
        <taxon>Haloplanus</taxon>
    </lineage>
</organism>
<dbReference type="Gene3D" id="3.40.30.10">
    <property type="entry name" value="Glutaredoxin"/>
    <property type="match status" value="1"/>
</dbReference>
<dbReference type="PROSITE" id="PS51257">
    <property type="entry name" value="PROKAR_LIPOPROTEIN"/>
    <property type="match status" value="1"/>
</dbReference>
<comment type="similarity">
    <text evidence="1">Belongs to the thioredoxin family. DsbA subfamily.</text>
</comment>
<feature type="domain" description="Thioredoxin-like fold" evidence="8">
    <location>
        <begin position="50"/>
        <end position="211"/>
    </location>
</feature>
<dbReference type="InterPro" id="IPR012336">
    <property type="entry name" value="Thioredoxin-like_fold"/>
</dbReference>
<dbReference type="RefSeq" id="WP_256404068.1">
    <property type="nucleotide sequence ID" value="NZ_CP187151.1"/>
</dbReference>
<evidence type="ECO:0000256" key="5">
    <source>
        <dbReference type="ARBA" id="ARBA00023002"/>
    </source>
</evidence>
<evidence type="ECO:0000313" key="10">
    <source>
        <dbReference type="Proteomes" id="UP001597075"/>
    </source>
</evidence>
<evidence type="ECO:0000256" key="4">
    <source>
        <dbReference type="ARBA" id="ARBA00022982"/>
    </source>
</evidence>
<dbReference type="GO" id="GO:0016491">
    <property type="term" value="F:oxidoreductase activity"/>
    <property type="evidence" value="ECO:0007669"/>
    <property type="project" value="UniProtKB-KW"/>
</dbReference>
<evidence type="ECO:0000259" key="8">
    <source>
        <dbReference type="Pfam" id="PF13462"/>
    </source>
</evidence>
<gene>
    <name evidence="9" type="ORF">ACFSBJ_08650</name>
</gene>
<dbReference type="Pfam" id="PF13462">
    <property type="entry name" value="Thioredoxin_4"/>
    <property type="match status" value="1"/>
</dbReference>
<dbReference type="CDD" id="cd02972">
    <property type="entry name" value="DsbA_family"/>
    <property type="match status" value="1"/>
</dbReference>
<evidence type="ECO:0000256" key="2">
    <source>
        <dbReference type="ARBA" id="ARBA00007787"/>
    </source>
</evidence>
<evidence type="ECO:0000256" key="6">
    <source>
        <dbReference type="ARBA" id="ARBA00023157"/>
    </source>
</evidence>
<dbReference type="SUPFAM" id="SSF52833">
    <property type="entry name" value="Thioredoxin-like"/>
    <property type="match status" value="1"/>
</dbReference>
<comment type="similarity">
    <text evidence="2">Belongs to the glutaredoxin family.</text>
</comment>
<comment type="caution">
    <text evidence="9">The sequence shown here is derived from an EMBL/GenBank/DDBJ whole genome shotgun (WGS) entry which is preliminary data.</text>
</comment>
<keyword evidence="5" id="KW-0560">Oxidoreductase</keyword>
<evidence type="ECO:0000256" key="3">
    <source>
        <dbReference type="ARBA" id="ARBA00022729"/>
    </source>
</evidence>
<dbReference type="PANTHER" id="PTHR13887">
    <property type="entry name" value="GLUTATHIONE S-TRANSFERASE KAPPA"/>
    <property type="match status" value="1"/>
</dbReference>
<name>A0ABD6CY71_9EURY</name>
<protein>
    <submittedName>
        <fullName evidence="9">DsbA family protein</fullName>
    </submittedName>
</protein>
<dbReference type="EMBL" id="JBHUDL010000010">
    <property type="protein sequence ID" value="MFD1633800.1"/>
    <property type="molecule type" value="Genomic_DNA"/>
</dbReference>
<dbReference type="PANTHER" id="PTHR13887:SF14">
    <property type="entry name" value="DISULFIDE BOND FORMATION PROTEIN D"/>
    <property type="match status" value="1"/>
</dbReference>
<evidence type="ECO:0000313" key="9">
    <source>
        <dbReference type="EMBL" id="MFD1633800.1"/>
    </source>
</evidence>
<dbReference type="AlphaFoldDB" id="A0ABD6CY71"/>
<accession>A0ABD6CY71</accession>
<evidence type="ECO:0000256" key="7">
    <source>
        <dbReference type="ARBA" id="ARBA00023284"/>
    </source>
</evidence>
<keyword evidence="10" id="KW-1185">Reference proteome</keyword>
<keyword evidence="4" id="KW-0249">Electron transport</keyword>
<keyword evidence="4" id="KW-0813">Transport</keyword>
<evidence type="ECO:0000256" key="1">
    <source>
        <dbReference type="ARBA" id="ARBA00005791"/>
    </source>
</evidence>
<keyword evidence="3" id="KW-0732">Signal</keyword>
<keyword evidence="6" id="KW-1015">Disulfide bond</keyword>
<sequence length="214" mass="22490">MAHTRREYLAATAGLGAAGLTAGCLGGGSGGGTDDCSITDESTVSELSRPTLGADDAAVTVAAFEDFACPHCATFSLNTLPDIRSAYVESGVIKYEHYDFPIPVDERWSWQAASAARGVQDETDDETFFEYAHALFENQDAFAPQLITDLADDVGAPGCAIQGDALNETYRPIVEADRQAGIDAGVQGTPTVFVAGRAVEPTYDAIATAIEAER</sequence>
<reference evidence="9 10" key="1">
    <citation type="journal article" date="2019" name="Int. J. Syst. Evol. Microbiol.">
        <title>The Global Catalogue of Microorganisms (GCM) 10K type strain sequencing project: providing services to taxonomists for standard genome sequencing and annotation.</title>
        <authorList>
            <consortium name="The Broad Institute Genomics Platform"/>
            <consortium name="The Broad Institute Genome Sequencing Center for Infectious Disease"/>
            <person name="Wu L."/>
            <person name="Ma J."/>
        </authorList>
    </citation>
    <scope>NUCLEOTIDE SEQUENCE [LARGE SCALE GENOMIC DNA]</scope>
    <source>
        <strain evidence="9 10">CGMCC 1.10594</strain>
    </source>
</reference>
<proteinExistence type="inferred from homology"/>
<dbReference type="InterPro" id="IPR036249">
    <property type="entry name" value="Thioredoxin-like_sf"/>
</dbReference>
<dbReference type="Proteomes" id="UP001597075">
    <property type="component" value="Unassembled WGS sequence"/>
</dbReference>